<dbReference type="AlphaFoldDB" id="A0A4Q4KMP7"/>
<feature type="transmembrane region" description="Helical" evidence="1">
    <location>
        <begin position="72"/>
        <end position="93"/>
    </location>
</feature>
<keyword evidence="3" id="KW-1185">Reference proteome</keyword>
<evidence type="ECO:0000313" key="2">
    <source>
        <dbReference type="EMBL" id="RYM34693.1"/>
    </source>
</evidence>
<sequence>MRENKTTEEGIDEVKRLLKSTLTLLKIKGIKKITGVLANATYGFLKIILIMTGLSFFGFALAIYLGGLLESYTLGFLIVGALPFLAIILMRIFNKYTLRYLLNGFTRIMTKKL</sequence>
<comment type="caution">
    <text evidence="2">The sequence shown here is derived from an EMBL/GenBank/DDBJ whole genome shotgun (WGS) entry which is preliminary data.</text>
</comment>
<protein>
    <recommendedName>
        <fullName evidence="4">Phage holin family protein</fullName>
    </recommendedName>
</protein>
<keyword evidence="1" id="KW-1133">Transmembrane helix</keyword>
<keyword evidence="1" id="KW-0812">Transmembrane</keyword>
<keyword evidence="1" id="KW-0472">Membrane</keyword>
<dbReference type="RefSeq" id="WP_130092702.1">
    <property type="nucleotide sequence ID" value="NZ_SETE01000002.1"/>
</dbReference>
<dbReference type="Proteomes" id="UP000293952">
    <property type="component" value="Unassembled WGS sequence"/>
</dbReference>
<gene>
    <name evidence="2" type="ORF">ERX46_04785</name>
</gene>
<accession>A0A4Q4KMP7</accession>
<dbReference type="EMBL" id="SETE01000002">
    <property type="protein sequence ID" value="RYM34693.1"/>
    <property type="molecule type" value="Genomic_DNA"/>
</dbReference>
<name>A0A4Q4KMP7_9FLAO</name>
<evidence type="ECO:0008006" key="4">
    <source>
        <dbReference type="Google" id="ProtNLM"/>
    </source>
</evidence>
<feature type="transmembrane region" description="Helical" evidence="1">
    <location>
        <begin position="47"/>
        <end position="66"/>
    </location>
</feature>
<proteinExistence type="predicted"/>
<evidence type="ECO:0000313" key="3">
    <source>
        <dbReference type="Proteomes" id="UP000293952"/>
    </source>
</evidence>
<reference evidence="2 3" key="1">
    <citation type="submission" date="2019-02" db="EMBL/GenBank/DDBJ databases">
        <title>Genome sequence of the sea-ice species Brumimicrobium glaciale.</title>
        <authorList>
            <person name="Bowman J.P."/>
        </authorList>
    </citation>
    <scope>NUCLEOTIDE SEQUENCE [LARGE SCALE GENOMIC DNA]</scope>
    <source>
        <strain evidence="2 3">IC156</strain>
    </source>
</reference>
<evidence type="ECO:0000256" key="1">
    <source>
        <dbReference type="SAM" id="Phobius"/>
    </source>
</evidence>
<organism evidence="2 3">
    <name type="scientific">Brumimicrobium glaciale</name>
    <dbReference type="NCBI Taxonomy" id="200475"/>
    <lineage>
        <taxon>Bacteria</taxon>
        <taxon>Pseudomonadati</taxon>
        <taxon>Bacteroidota</taxon>
        <taxon>Flavobacteriia</taxon>
        <taxon>Flavobacteriales</taxon>
        <taxon>Crocinitomicaceae</taxon>
        <taxon>Brumimicrobium</taxon>
    </lineage>
</organism>
<dbReference type="OrthoDB" id="1467757at2"/>